<keyword evidence="2" id="KW-1185">Reference proteome</keyword>
<protein>
    <submittedName>
        <fullName evidence="1">Uncharacterized protein</fullName>
    </submittedName>
</protein>
<proteinExistence type="predicted"/>
<dbReference type="EMBL" id="FCNP01000017">
    <property type="protein sequence ID" value="CVI55894.1"/>
    <property type="molecule type" value="Genomic_DNA"/>
</dbReference>
<dbReference type="AlphaFoldDB" id="A0A1S7TMR5"/>
<gene>
    <name evidence="1" type="ORF">AGR7A_Cc240036</name>
</gene>
<evidence type="ECO:0000313" key="1">
    <source>
        <dbReference type="EMBL" id="CVI55894.1"/>
    </source>
</evidence>
<name>A0A1S7TMR5_9HYPH</name>
<dbReference type="Proteomes" id="UP000192140">
    <property type="component" value="Unassembled WGS sequence"/>
</dbReference>
<organism evidence="1 2">
    <name type="scientific">Agrobacterium deltaense NCPPB 1641</name>
    <dbReference type="NCBI Taxonomy" id="1183425"/>
    <lineage>
        <taxon>Bacteria</taxon>
        <taxon>Pseudomonadati</taxon>
        <taxon>Pseudomonadota</taxon>
        <taxon>Alphaproteobacteria</taxon>
        <taxon>Hyphomicrobiales</taxon>
        <taxon>Rhizobiaceae</taxon>
        <taxon>Rhizobium/Agrobacterium group</taxon>
        <taxon>Agrobacterium</taxon>
    </lineage>
</organism>
<sequence length="197" mass="21704">MHANVPCSHARLYLIFFSQANPMTMSNNCDPALYGVWPETPAYAAEDALEAAPETKSRADRLAAEDAARNGSLRQLLNELTEEMREQFCLYRNLRQASEAAFLATAEDASGKLARADVKAATDQLSLIVRTLERIDALQRVLAEEREAIFGEDETEAGNYEAAVAHFLNRIDELAEQKCRAKMAADPAHSLSAEADT</sequence>
<comment type="caution">
    <text evidence="1">The sequence shown here is derived from an EMBL/GenBank/DDBJ whole genome shotgun (WGS) entry which is preliminary data.</text>
</comment>
<reference evidence="1" key="1">
    <citation type="submission" date="2016-01" db="EMBL/GenBank/DDBJ databases">
        <authorList>
            <person name="Regsiter A."/>
            <person name="william w."/>
        </authorList>
    </citation>
    <scope>NUCLEOTIDE SEQUENCE</scope>
    <source>
        <strain evidence="1">NCPPB 1641</strain>
    </source>
</reference>
<accession>A0A1S7TMR5</accession>
<evidence type="ECO:0000313" key="2">
    <source>
        <dbReference type="Proteomes" id="UP000192140"/>
    </source>
</evidence>